<dbReference type="OrthoDB" id="2447803at2759"/>
<dbReference type="EMBL" id="KV419418">
    <property type="protein sequence ID" value="KZS90911.1"/>
    <property type="molecule type" value="Genomic_DNA"/>
</dbReference>
<evidence type="ECO:0008006" key="3">
    <source>
        <dbReference type="Google" id="ProtNLM"/>
    </source>
</evidence>
<evidence type="ECO:0000313" key="2">
    <source>
        <dbReference type="Proteomes" id="UP000076722"/>
    </source>
</evidence>
<gene>
    <name evidence="1" type="ORF">SISNIDRAFT_487927</name>
</gene>
<dbReference type="SUPFAM" id="SSF52047">
    <property type="entry name" value="RNI-like"/>
    <property type="match status" value="1"/>
</dbReference>
<dbReference type="Gene3D" id="3.80.10.10">
    <property type="entry name" value="Ribonuclease Inhibitor"/>
    <property type="match status" value="1"/>
</dbReference>
<name>A0A164RUZ5_9AGAM</name>
<organism evidence="1 2">
    <name type="scientific">Sistotremastrum niveocremeum HHB9708</name>
    <dbReference type="NCBI Taxonomy" id="1314777"/>
    <lineage>
        <taxon>Eukaryota</taxon>
        <taxon>Fungi</taxon>
        <taxon>Dikarya</taxon>
        <taxon>Basidiomycota</taxon>
        <taxon>Agaricomycotina</taxon>
        <taxon>Agaricomycetes</taxon>
        <taxon>Sistotremastrales</taxon>
        <taxon>Sistotremastraceae</taxon>
        <taxon>Sertulicium</taxon>
        <taxon>Sertulicium niveocremeum</taxon>
    </lineage>
</organism>
<keyword evidence="2" id="KW-1185">Reference proteome</keyword>
<sequence>MESFGDSGLTFARPLEQSDWIRFFKYSKLVKRFSLINGQPIAPETFYVINATRPAWDLFPALKYLTSRRPPPLIYDWILHRDLQHFDVETWGPPVRLLQSIRSMAPSLKKLALGDETMKLDPLTHSELMVLIPELTSLTHITLPSSFLTSDIFEGLSRAPKLQSLRVAMSGDPSIRDAVHGYDFRFSPHAFSSLERLSMEDCSIDPTKHLFLDTETTKYPKVDHLEIGLCGHSGPTCLGKYFDTLSRGFFAVEDLIINASISVDDNGISDPLVAFSMIQPLLSLSRIQHFHFKNEFPIALRDSHIEQMARSWPELDAFVFLSKIAHSQGQTQVTLSSLISWAKYCPRLSWLSYAIDASLDPPLPPTDDIVFSNPHFYLDIPISPIGDTREVSLYIADLLPPLGRADVDFDRSGDPTLEPWEERWTETTALVDGIQKVKARALRRALITK</sequence>
<proteinExistence type="predicted"/>
<evidence type="ECO:0000313" key="1">
    <source>
        <dbReference type="EMBL" id="KZS90911.1"/>
    </source>
</evidence>
<dbReference type="STRING" id="1314777.A0A164RUZ5"/>
<protein>
    <recommendedName>
        <fullName evidence="3">F-box domain-containing protein</fullName>
    </recommendedName>
</protein>
<dbReference type="AlphaFoldDB" id="A0A164RUZ5"/>
<accession>A0A164RUZ5</accession>
<reference evidence="1 2" key="1">
    <citation type="journal article" date="2016" name="Mol. Biol. Evol.">
        <title>Comparative Genomics of Early-Diverging Mushroom-Forming Fungi Provides Insights into the Origins of Lignocellulose Decay Capabilities.</title>
        <authorList>
            <person name="Nagy L.G."/>
            <person name="Riley R."/>
            <person name="Tritt A."/>
            <person name="Adam C."/>
            <person name="Daum C."/>
            <person name="Floudas D."/>
            <person name="Sun H."/>
            <person name="Yadav J.S."/>
            <person name="Pangilinan J."/>
            <person name="Larsson K.H."/>
            <person name="Matsuura K."/>
            <person name="Barry K."/>
            <person name="Labutti K."/>
            <person name="Kuo R."/>
            <person name="Ohm R.A."/>
            <person name="Bhattacharya S.S."/>
            <person name="Shirouzu T."/>
            <person name="Yoshinaga Y."/>
            <person name="Martin F.M."/>
            <person name="Grigoriev I.V."/>
            <person name="Hibbett D.S."/>
        </authorList>
    </citation>
    <scope>NUCLEOTIDE SEQUENCE [LARGE SCALE GENOMIC DNA]</scope>
    <source>
        <strain evidence="1 2">HHB9708</strain>
    </source>
</reference>
<dbReference type="Proteomes" id="UP000076722">
    <property type="component" value="Unassembled WGS sequence"/>
</dbReference>
<dbReference type="InterPro" id="IPR032675">
    <property type="entry name" value="LRR_dom_sf"/>
</dbReference>